<reference evidence="5 6" key="1">
    <citation type="journal article" date="2007" name="Int. J. Syst. Evol. Microbiol.">
        <title>Paenibacillus ginsengarvi sp. nov., isolated from soil from ginseng cultivation.</title>
        <authorList>
            <person name="Yoon M.H."/>
            <person name="Ten L.N."/>
            <person name="Im W.T."/>
        </authorList>
    </citation>
    <scope>NUCLEOTIDE SEQUENCE [LARGE SCALE GENOMIC DNA]</scope>
    <source>
        <strain evidence="5 6">KCTC 13059</strain>
    </source>
</reference>
<gene>
    <name evidence="5" type="ORF">D7M11_03860</name>
</gene>
<dbReference type="SUPFAM" id="SSF46689">
    <property type="entry name" value="Homeodomain-like"/>
    <property type="match status" value="2"/>
</dbReference>
<proteinExistence type="predicted"/>
<dbReference type="InterPro" id="IPR018060">
    <property type="entry name" value="HTH_AraC"/>
</dbReference>
<dbReference type="InterPro" id="IPR037923">
    <property type="entry name" value="HTH-like"/>
</dbReference>
<evidence type="ECO:0000256" key="2">
    <source>
        <dbReference type="ARBA" id="ARBA00023125"/>
    </source>
</evidence>
<dbReference type="OrthoDB" id="5582699at2"/>
<dbReference type="InterPro" id="IPR014710">
    <property type="entry name" value="RmlC-like_jellyroll"/>
</dbReference>
<keyword evidence="1" id="KW-0805">Transcription regulation</keyword>
<dbReference type="PROSITE" id="PS01124">
    <property type="entry name" value="HTH_ARAC_FAMILY_2"/>
    <property type="match status" value="1"/>
</dbReference>
<dbReference type="Pfam" id="PF12833">
    <property type="entry name" value="HTH_18"/>
    <property type="match status" value="1"/>
</dbReference>
<dbReference type="GO" id="GO:0043565">
    <property type="term" value="F:sequence-specific DNA binding"/>
    <property type="evidence" value="ECO:0007669"/>
    <property type="project" value="InterPro"/>
</dbReference>
<dbReference type="SMART" id="SM00342">
    <property type="entry name" value="HTH_ARAC"/>
    <property type="match status" value="1"/>
</dbReference>
<evidence type="ECO:0000259" key="4">
    <source>
        <dbReference type="PROSITE" id="PS01124"/>
    </source>
</evidence>
<dbReference type="Gene3D" id="2.60.120.10">
    <property type="entry name" value="Jelly Rolls"/>
    <property type="match status" value="1"/>
</dbReference>
<name>A0A3B0CU22_9BACL</name>
<dbReference type="InterPro" id="IPR009057">
    <property type="entry name" value="Homeodomain-like_sf"/>
</dbReference>
<evidence type="ECO:0000313" key="6">
    <source>
        <dbReference type="Proteomes" id="UP000282311"/>
    </source>
</evidence>
<protein>
    <submittedName>
        <fullName evidence="5">AraC family transcriptional regulator</fullName>
    </submittedName>
</protein>
<dbReference type="EMBL" id="RBAH01000002">
    <property type="protein sequence ID" value="RKN86156.1"/>
    <property type="molecule type" value="Genomic_DNA"/>
</dbReference>
<accession>A0A3B0CU22</accession>
<dbReference type="RefSeq" id="WP_120745848.1">
    <property type="nucleotide sequence ID" value="NZ_RBAH01000002.1"/>
</dbReference>
<comment type="caution">
    <text evidence="5">The sequence shown here is derived from an EMBL/GenBank/DDBJ whole genome shotgun (WGS) entry which is preliminary data.</text>
</comment>
<keyword evidence="2" id="KW-0238">DNA-binding</keyword>
<keyword evidence="6" id="KW-1185">Reference proteome</keyword>
<feature type="domain" description="HTH araC/xylS-type" evidence="4">
    <location>
        <begin position="191"/>
        <end position="289"/>
    </location>
</feature>
<dbReference type="PANTHER" id="PTHR43280:SF2">
    <property type="entry name" value="HTH-TYPE TRANSCRIPTIONAL REGULATOR EXSA"/>
    <property type="match status" value="1"/>
</dbReference>
<evidence type="ECO:0000256" key="3">
    <source>
        <dbReference type="ARBA" id="ARBA00023163"/>
    </source>
</evidence>
<dbReference type="GO" id="GO:0003700">
    <property type="term" value="F:DNA-binding transcription factor activity"/>
    <property type="evidence" value="ECO:0007669"/>
    <property type="project" value="InterPro"/>
</dbReference>
<dbReference type="Proteomes" id="UP000282311">
    <property type="component" value="Unassembled WGS sequence"/>
</dbReference>
<sequence>MELAMKKMDRVIEIDNMVTFHYRELPKQFSSQDQPYPYWEMMYVDKGEFAVVSGTGAAQLKQGDIVFYPPGERHGGTAHARTPPSLLIVGFECASKAMNDLPRSPFRLGDAERRLLADIVREGLYPLEPVAPFRRQETAVRLSRSSIGREQLVRNQLEILLIRLLRHNASSAGDGKLSSVQKEHQETDIAQKVVDYIERTDISELCLDRICRKFALSRTHLGTVFKRSTGYSVMEYVRKLKIAKAKALIREETYNYSQIAELLGYCSIHYFSKDFKKWTGTAPSEYAKSVQARI</sequence>
<evidence type="ECO:0000313" key="5">
    <source>
        <dbReference type="EMBL" id="RKN86156.1"/>
    </source>
</evidence>
<dbReference type="InterPro" id="IPR003313">
    <property type="entry name" value="AraC-bd"/>
</dbReference>
<dbReference type="AlphaFoldDB" id="A0A3B0CU22"/>
<organism evidence="5 6">
    <name type="scientific">Paenibacillus ginsengarvi</name>
    <dbReference type="NCBI Taxonomy" id="400777"/>
    <lineage>
        <taxon>Bacteria</taxon>
        <taxon>Bacillati</taxon>
        <taxon>Bacillota</taxon>
        <taxon>Bacilli</taxon>
        <taxon>Bacillales</taxon>
        <taxon>Paenibacillaceae</taxon>
        <taxon>Paenibacillus</taxon>
    </lineage>
</organism>
<dbReference type="Pfam" id="PF02311">
    <property type="entry name" value="AraC_binding"/>
    <property type="match status" value="1"/>
</dbReference>
<evidence type="ECO:0000256" key="1">
    <source>
        <dbReference type="ARBA" id="ARBA00023015"/>
    </source>
</evidence>
<dbReference type="Gene3D" id="1.10.10.60">
    <property type="entry name" value="Homeodomain-like"/>
    <property type="match status" value="2"/>
</dbReference>
<dbReference type="PANTHER" id="PTHR43280">
    <property type="entry name" value="ARAC-FAMILY TRANSCRIPTIONAL REGULATOR"/>
    <property type="match status" value="1"/>
</dbReference>
<dbReference type="SUPFAM" id="SSF51215">
    <property type="entry name" value="Regulatory protein AraC"/>
    <property type="match status" value="1"/>
</dbReference>
<keyword evidence="3" id="KW-0804">Transcription</keyword>